<accession>A0AA43XKW1</accession>
<name>A0AA43XKW1_9CLOT</name>
<dbReference type="InterPro" id="IPR011008">
    <property type="entry name" value="Dimeric_a/b-barrel"/>
</dbReference>
<gene>
    <name evidence="2" type="ORF">ISALK_06795</name>
</gene>
<organism evidence="2 3">
    <name type="scientific">Isachenkonia alkalipeptolytica</name>
    <dbReference type="NCBI Taxonomy" id="2565777"/>
    <lineage>
        <taxon>Bacteria</taxon>
        <taxon>Bacillati</taxon>
        <taxon>Bacillota</taxon>
        <taxon>Clostridia</taxon>
        <taxon>Eubacteriales</taxon>
        <taxon>Clostridiaceae</taxon>
        <taxon>Isachenkonia</taxon>
    </lineage>
</organism>
<dbReference type="AlphaFoldDB" id="A0AA43XKW1"/>
<reference evidence="2 3" key="1">
    <citation type="submission" date="2019-04" db="EMBL/GenBank/DDBJ databases">
        <title>Isachenkonia alkalipeptolytica gen. nov. sp. nov. a new anaerobic, alkiliphilic organothrophic bacterium capable to reduce synthesized ferrihydrite isolated from a soda lake.</title>
        <authorList>
            <person name="Toshchakov S.V."/>
            <person name="Zavarzina D.G."/>
            <person name="Zhilina T.N."/>
            <person name="Kostrikina N.A."/>
            <person name="Kublanov I.V."/>
        </authorList>
    </citation>
    <scope>NUCLEOTIDE SEQUENCE [LARGE SCALE GENOMIC DNA]</scope>
    <source>
        <strain evidence="2 3">Z-1701</strain>
    </source>
</reference>
<sequence>MSVLSVMKWNINPAKTEEYEKWAQSAIKRTLEAPGVVEFRSYRATTGDFQVIVTHEFADLNAWANWQANEEVQKVNEELYTVATNIQKEVWGPSPVAPKPIRPGG</sequence>
<feature type="domain" description="ABM" evidence="1">
    <location>
        <begin position="5"/>
        <end position="77"/>
    </location>
</feature>
<evidence type="ECO:0000313" key="2">
    <source>
        <dbReference type="EMBL" id="NBG88206.1"/>
    </source>
</evidence>
<dbReference type="Gene3D" id="3.30.70.100">
    <property type="match status" value="1"/>
</dbReference>
<dbReference type="SUPFAM" id="SSF54909">
    <property type="entry name" value="Dimeric alpha+beta barrel"/>
    <property type="match status" value="1"/>
</dbReference>
<keyword evidence="3" id="KW-1185">Reference proteome</keyword>
<proteinExistence type="predicted"/>
<protein>
    <recommendedName>
        <fullName evidence="1">ABM domain-containing protein</fullName>
    </recommendedName>
</protein>
<dbReference type="RefSeq" id="WP_160720503.1">
    <property type="nucleotide sequence ID" value="NZ_SUMG01000006.1"/>
</dbReference>
<dbReference type="Proteomes" id="UP000449710">
    <property type="component" value="Unassembled WGS sequence"/>
</dbReference>
<evidence type="ECO:0000259" key="1">
    <source>
        <dbReference type="Pfam" id="PF03992"/>
    </source>
</evidence>
<dbReference type="EMBL" id="SUMG01000006">
    <property type="protein sequence ID" value="NBG88206.1"/>
    <property type="molecule type" value="Genomic_DNA"/>
</dbReference>
<comment type="caution">
    <text evidence="2">The sequence shown here is derived from an EMBL/GenBank/DDBJ whole genome shotgun (WGS) entry which is preliminary data.</text>
</comment>
<dbReference type="InterPro" id="IPR007138">
    <property type="entry name" value="ABM_dom"/>
</dbReference>
<evidence type="ECO:0000313" key="3">
    <source>
        <dbReference type="Proteomes" id="UP000449710"/>
    </source>
</evidence>
<dbReference type="Pfam" id="PF03992">
    <property type="entry name" value="ABM"/>
    <property type="match status" value="1"/>
</dbReference>